<dbReference type="PANTHER" id="PTHR39175:SF1">
    <property type="entry name" value="FAMILY PROTEIN, PUTATIVE (AFU_ORTHOLOGUE AFUA_3G15060)-RELATED"/>
    <property type="match status" value="1"/>
</dbReference>
<keyword evidence="3" id="KW-1185">Reference proteome</keyword>
<dbReference type="InterPro" id="IPR029068">
    <property type="entry name" value="Glyas_Bleomycin-R_OHBP_Dase"/>
</dbReference>
<accession>A0ABX2IXB7</accession>
<reference evidence="2 3" key="1">
    <citation type="submission" date="2020-06" db="EMBL/GenBank/DDBJ databases">
        <title>Sulfitobacter algicola sp. nov., isolated from green algae.</title>
        <authorList>
            <person name="Wang C."/>
        </authorList>
    </citation>
    <scope>NUCLEOTIDE SEQUENCE [LARGE SCALE GENOMIC DNA]</scope>
    <source>
        <strain evidence="2 3">1151</strain>
    </source>
</reference>
<organism evidence="2 3">
    <name type="scientific">Parasulfitobacter algicola</name>
    <dbReference type="NCBI Taxonomy" id="2614809"/>
    <lineage>
        <taxon>Bacteria</taxon>
        <taxon>Pseudomonadati</taxon>
        <taxon>Pseudomonadota</taxon>
        <taxon>Alphaproteobacteria</taxon>
        <taxon>Rhodobacterales</taxon>
        <taxon>Roseobacteraceae</taxon>
        <taxon>Parasulfitobacter</taxon>
    </lineage>
</organism>
<dbReference type="EMBL" id="JABUFE010000005">
    <property type="protein sequence ID" value="NSX55119.1"/>
    <property type="molecule type" value="Genomic_DNA"/>
</dbReference>
<dbReference type="PANTHER" id="PTHR39175">
    <property type="entry name" value="FAMILY PROTEIN, PUTATIVE (AFU_ORTHOLOGUE AFUA_3G15060)-RELATED"/>
    <property type="match status" value="1"/>
</dbReference>
<dbReference type="Gene3D" id="3.10.180.10">
    <property type="entry name" value="2,3-Dihydroxybiphenyl 1,2-Dioxygenase, domain 1"/>
    <property type="match status" value="1"/>
</dbReference>
<feature type="domain" description="VOC" evidence="1">
    <location>
        <begin position="5"/>
        <end position="119"/>
    </location>
</feature>
<protein>
    <submittedName>
        <fullName evidence="2">Glyoxalase</fullName>
    </submittedName>
</protein>
<dbReference type="Pfam" id="PF00903">
    <property type="entry name" value="Glyoxalase"/>
    <property type="match status" value="1"/>
</dbReference>
<evidence type="ECO:0000259" key="1">
    <source>
        <dbReference type="PROSITE" id="PS51819"/>
    </source>
</evidence>
<gene>
    <name evidence="2" type="ORF">HRQ87_09925</name>
</gene>
<dbReference type="PROSITE" id="PS51819">
    <property type="entry name" value="VOC"/>
    <property type="match status" value="1"/>
</dbReference>
<proteinExistence type="predicted"/>
<name>A0ABX2IXB7_9RHOB</name>
<dbReference type="InterPro" id="IPR037523">
    <property type="entry name" value="VOC_core"/>
</dbReference>
<sequence>MMIKTVDHVQLSMRADDTDAMRDFYLDVLAMIEVEKPHALEARGGFWVKAGMMNIHFGVDDSFVAQKKPHIALGTDDLDDLAARFEQRNLAVTWDTKIPDIRRFFSVDPAGNRIELMEVRQ</sequence>
<dbReference type="Proteomes" id="UP000777935">
    <property type="component" value="Unassembled WGS sequence"/>
</dbReference>
<evidence type="ECO:0000313" key="2">
    <source>
        <dbReference type="EMBL" id="NSX55119.1"/>
    </source>
</evidence>
<dbReference type="InterPro" id="IPR004360">
    <property type="entry name" value="Glyas_Fos-R_dOase_dom"/>
</dbReference>
<comment type="caution">
    <text evidence="2">The sequence shown here is derived from an EMBL/GenBank/DDBJ whole genome shotgun (WGS) entry which is preliminary data.</text>
</comment>
<evidence type="ECO:0000313" key="3">
    <source>
        <dbReference type="Proteomes" id="UP000777935"/>
    </source>
</evidence>
<dbReference type="SUPFAM" id="SSF54593">
    <property type="entry name" value="Glyoxalase/Bleomycin resistance protein/Dihydroxybiphenyl dioxygenase"/>
    <property type="match status" value="1"/>
</dbReference>